<evidence type="ECO:0000313" key="3">
    <source>
        <dbReference type="EMBL" id="CAE0822403.1"/>
    </source>
</evidence>
<feature type="region of interest" description="Disordered" evidence="2">
    <location>
        <begin position="203"/>
        <end position="222"/>
    </location>
</feature>
<reference evidence="3" key="1">
    <citation type="submission" date="2021-01" db="EMBL/GenBank/DDBJ databases">
        <authorList>
            <person name="Corre E."/>
            <person name="Pelletier E."/>
            <person name="Niang G."/>
            <person name="Scheremetjew M."/>
            <person name="Finn R."/>
            <person name="Kale V."/>
            <person name="Holt S."/>
            <person name="Cochrane G."/>
            <person name="Meng A."/>
            <person name="Brown T."/>
            <person name="Cohen L."/>
        </authorList>
    </citation>
    <scope>NUCLEOTIDE SEQUENCE</scope>
    <source>
        <strain evidence="3">CCMP1594</strain>
    </source>
</reference>
<feature type="compositionally biased region" description="Basic and acidic residues" evidence="2">
    <location>
        <begin position="203"/>
        <end position="216"/>
    </location>
</feature>
<accession>A0A7S4G1T7</accession>
<proteinExistence type="predicted"/>
<name>A0A7S4G1T7_9EUGL</name>
<protein>
    <submittedName>
        <fullName evidence="3">Uncharacterized protein</fullName>
    </submittedName>
</protein>
<organism evidence="3">
    <name type="scientific">Eutreptiella gymnastica</name>
    <dbReference type="NCBI Taxonomy" id="73025"/>
    <lineage>
        <taxon>Eukaryota</taxon>
        <taxon>Discoba</taxon>
        <taxon>Euglenozoa</taxon>
        <taxon>Euglenida</taxon>
        <taxon>Spirocuta</taxon>
        <taxon>Euglenophyceae</taxon>
        <taxon>Eutreptiales</taxon>
        <taxon>Eutreptiaceae</taxon>
        <taxon>Eutreptiella</taxon>
    </lineage>
</organism>
<feature type="coiled-coil region" evidence="1">
    <location>
        <begin position="274"/>
        <end position="344"/>
    </location>
</feature>
<dbReference type="EMBL" id="HBJA01097070">
    <property type="protein sequence ID" value="CAE0822403.1"/>
    <property type="molecule type" value="Transcribed_RNA"/>
</dbReference>
<evidence type="ECO:0000256" key="1">
    <source>
        <dbReference type="SAM" id="Coils"/>
    </source>
</evidence>
<gene>
    <name evidence="3" type="ORF">EGYM00163_LOCUS33604</name>
</gene>
<dbReference type="AlphaFoldDB" id="A0A7S4G1T7"/>
<evidence type="ECO:0000256" key="2">
    <source>
        <dbReference type="SAM" id="MobiDB-lite"/>
    </source>
</evidence>
<sequence length="414" mass="48464">MCDLLSYLEVTIPDAPQPCTTKSGDYTFFKPKLSLQQSSQESCPNSKRPAAAWAPNDKEIVRKYGADGLPVDYEIHDALVPSNFAWNMSQAQRKKAAAKAEKAQAQAAAQAKTAVENGWEQEMLREADRRKSYDMAQLKQHQQECERLRQWAHEEDTRRRQQEKRDADREFARVCAEAHEDRAYHRQRAADVAAYIAKERAFKEERAQQQQEDSKRPYLTSLPMPRYEVSDEQIAANRQRQMDYWKQQIEDRLAQKREDKAHAVASEQRIQHLIESETSQVNKAQQEYKAMQRAEAFQYYEMLQSAKAERLERQEAAKRQTSEAQRALKQAQRAEREFIRTETQRRARHRNAELRRQIQMNADVRETRRRMEHEQDVRRQSAVESVPRKVLLRCPVTGLLLTPDCFNIVSKIST</sequence>
<keyword evidence="1" id="KW-0175">Coiled coil</keyword>